<dbReference type="Pfam" id="PF00266">
    <property type="entry name" value="Aminotran_5"/>
    <property type="match status" value="1"/>
</dbReference>
<dbReference type="AlphaFoldDB" id="A0A2C5XTY9"/>
<dbReference type="OrthoDB" id="10264306at2759"/>
<dbReference type="Proteomes" id="UP000226431">
    <property type="component" value="Unassembled WGS sequence"/>
</dbReference>
<dbReference type="PANTHER" id="PTHR14237:SF19">
    <property type="entry name" value="MITOCHONDRIAL AMIDOXIME REDUCING COMPONENT 1"/>
    <property type="match status" value="1"/>
</dbReference>
<dbReference type="PANTHER" id="PTHR14237">
    <property type="entry name" value="MOLYBDOPTERIN COFACTOR SULFURASE MOSC"/>
    <property type="match status" value="1"/>
</dbReference>
<name>A0A2C5XTY9_9HYPO</name>
<gene>
    <name evidence="2" type="ORF">CDD80_5516</name>
</gene>
<sequence length="481" mass="52433">MSAIKEAFPEYGSTRKLDQLRASEYGYLDEQGHVYLDYTGAGLAARAQHRAHDVRLASTTFGNPHSMSPTSQASTDMIELARSRVLAHVGASPEEYAVVFTANATAAIRLVGEAYGFRRGSRLVLTSDNHNSVNGLREYAKHKHARVSYVHARPPELRIDTSDVEGALSRRRRCCGLSSLGSSKKPKLFAYPAQSNFSGVRHPLSWVQLAQQRGYDVLLDAAAYLPTSTLDLSTIRPEFVVVSWYKVLGLPTGVGCLVARRDALARLKRPWFSGGTIRAATVGVPWHLQAGDESGFEDGTLNYLSIPDVHFGLCWLSGIGIDVVATRVRCLTGWLLHLLQELRHSDGTPMATIYGPTDLESRGGTVAFNVIDACGSIVDDRLVAIEASALNISLRTGCFCNPGVGEDAFGVDAKQLQPLIQARTRSFDDFLSITRLPIAGAVRVSFGVASNLGDVEFLVGFLRKTYRDRVTTIVFGPRESC</sequence>
<keyword evidence="3" id="KW-1185">Reference proteome</keyword>
<dbReference type="InterPro" id="IPR015422">
    <property type="entry name" value="PyrdxlP-dep_Trfase_small"/>
</dbReference>
<dbReference type="SUPFAM" id="SSF53383">
    <property type="entry name" value="PLP-dependent transferases"/>
    <property type="match status" value="1"/>
</dbReference>
<comment type="caution">
    <text evidence="2">The sequence shown here is derived from an EMBL/GenBank/DDBJ whole genome shotgun (WGS) entry which is preliminary data.</text>
</comment>
<evidence type="ECO:0000259" key="1">
    <source>
        <dbReference type="Pfam" id="PF00266"/>
    </source>
</evidence>
<proteinExistence type="predicted"/>
<dbReference type="InterPro" id="IPR015424">
    <property type="entry name" value="PyrdxlP-dep_Trfase"/>
</dbReference>
<evidence type="ECO:0000313" key="3">
    <source>
        <dbReference type="Proteomes" id="UP000226431"/>
    </source>
</evidence>
<dbReference type="Gene3D" id="3.90.1150.10">
    <property type="entry name" value="Aspartate Aminotransferase, domain 1"/>
    <property type="match status" value="1"/>
</dbReference>
<feature type="domain" description="Aminotransferase class V" evidence="1">
    <location>
        <begin position="59"/>
        <end position="457"/>
    </location>
</feature>
<dbReference type="STRING" id="2004952.A0A2C5XTY9"/>
<dbReference type="InterPro" id="IPR015421">
    <property type="entry name" value="PyrdxlP-dep_Trfase_major"/>
</dbReference>
<dbReference type="Gene3D" id="3.40.640.10">
    <property type="entry name" value="Type I PLP-dependent aspartate aminotransferase-like (Major domain)"/>
    <property type="match status" value="1"/>
</dbReference>
<reference evidence="2 3" key="1">
    <citation type="submission" date="2017-06" db="EMBL/GenBank/DDBJ databases">
        <title>Ant-infecting Ophiocordyceps genomes reveal a high diversity of potential behavioral manipulation genes and a possible major role for enterotoxins.</title>
        <authorList>
            <person name="De Bekker C."/>
            <person name="Evans H.C."/>
            <person name="Brachmann A."/>
            <person name="Hughes D.P."/>
        </authorList>
    </citation>
    <scope>NUCLEOTIDE SEQUENCE [LARGE SCALE GENOMIC DNA]</scope>
    <source>
        <strain evidence="2 3">Map16</strain>
    </source>
</reference>
<protein>
    <recommendedName>
        <fullName evidence="1">Aminotransferase class V domain-containing protein</fullName>
    </recommendedName>
</protein>
<organism evidence="2 3">
    <name type="scientific">Ophiocordyceps camponoti-rufipedis</name>
    <dbReference type="NCBI Taxonomy" id="2004952"/>
    <lineage>
        <taxon>Eukaryota</taxon>
        <taxon>Fungi</taxon>
        <taxon>Dikarya</taxon>
        <taxon>Ascomycota</taxon>
        <taxon>Pezizomycotina</taxon>
        <taxon>Sordariomycetes</taxon>
        <taxon>Hypocreomycetidae</taxon>
        <taxon>Hypocreales</taxon>
        <taxon>Ophiocordycipitaceae</taxon>
        <taxon>Ophiocordyceps</taxon>
    </lineage>
</organism>
<dbReference type="EMBL" id="NJES01000055">
    <property type="protein sequence ID" value="PHH79149.1"/>
    <property type="molecule type" value="Genomic_DNA"/>
</dbReference>
<evidence type="ECO:0000313" key="2">
    <source>
        <dbReference type="EMBL" id="PHH79149.1"/>
    </source>
</evidence>
<dbReference type="InterPro" id="IPR000192">
    <property type="entry name" value="Aminotrans_V_dom"/>
</dbReference>
<accession>A0A2C5XTY9</accession>